<accession>A0A2N0Q0U2</accession>
<dbReference type="Proteomes" id="UP000232722">
    <property type="component" value="Unassembled WGS sequence"/>
</dbReference>
<dbReference type="EMBL" id="LLXJ01000235">
    <property type="protein sequence ID" value="PKC12655.1"/>
    <property type="molecule type" value="Genomic_DNA"/>
</dbReference>
<sequence length="58" mass="6563">LYLFHDLTVLKVILLKWSTSIISNSSPNATPIFFAITSQMVSFVQNSNVDSTREFVQL</sequence>
<reference evidence="1 2" key="2">
    <citation type="submission" date="2017-09" db="EMBL/GenBank/DDBJ databases">
        <title>Extensive intraspecific genome diversity in a model arbuscular mycorrhizal fungus.</title>
        <authorList>
            <person name="Chen E.C."/>
            <person name="Morin E."/>
            <person name="Beaudet D."/>
            <person name="Noel J."/>
            <person name="Ndikumana S."/>
            <person name="Charron P."/>
            <person name="St-Onge C."/>
            <person name="Giorgi J."/>
            <person name="Grigoriev I.V."/>
            <person name="Roux C."/>
            <person name="Martin F.M."/>
            <person name="Corradi N."/>
        </authorList>
    </citation>
    <scope>NUCLEOTIDE SEQUENCE [LARGE SCALE GENOMIC DNA]</scope>
    <source>
        <strain evidence="1 2">A5</strain>
    </source>
</reference>
<comment type="caution">
    <text evidence="1">The sequence shown here is derived from an EMBL/GenBank/DDBJ whole genome shotgun (WGS) entry which is preliminary data.</text>
</comment>
<feature type="non-terminal residue" evidence="1">
    <location>
        <position position="1"/>
    </location>
</feature>
<name>A0A2N0Q0U2_9GLOM</name>
<gene>
    <name evidence="1" type="ORF">RhiirA5_352688</name>
</gene>
<evidence type="ECO:0000313" key="2">
    <source>
        <dbReference type="Proteomes" id="UP000232722"/>
    </source>
</evidence>
<organism evidence="1 2">
    <name type="scientific">Rhizophagus irregularis</name>
    <dbReference type="NCBI Taxonomy" id="588596"/>
    <lineage>
        <taxon>Eukaryota</taxon>
        <taxon>Fungi</taxon>
        <taxon>Fungi incertae sedis</taxon>
        <taxon>Mucoromycota</taxon>
        <taxon>Glomeromycotina</taxon>
        <taxon>Glomeromycetes</taxon>
        <taxon>Glomerales</taxon>
        <taxon>Glomeraceae</taxon>
        <taxon>Rhizophagus</taxon>
    </lineage>
</organism>
<evidence type="ECO:0000313" key="1">
    <source>
        <dbReference type="EMBL" id="PKC12655.1"/>
    </source>
</evidence>
<dbReference type="AlphaFoldDB" id="A0A2N0Q0U2"/>
<proteinExistence type="predicted"/>
<protein>
    <submittedName>
        <fullName evidence="1">Uncharacterized protein</fullName>
    </submittedName>
</protein>
<reference evidence="1 2" key="1">
    <citation type="submission" date="2016-04" db="EMBL/GenBank/DDBJ databases">
        <title>Genome analyses suggest a sexual origin of heterokaryosis in a supposedly ancient asexual fungus.</title>
        <authorList>
            <person name="Ropars J."/>
            <person name="Sedzielewska K."/>
            <person name="Noel J."/>
            <person name="Charron P."/>
            <person name="Farinelli L."/>
            <person name="Marton T."/>
            <person name="Kruger M."/>
            <person name="Pelin A."/>
            <person name="Brachmann A."/>
            <person name="Corradi N."/>
        </authorList>
    </citation>
    <scope>NUCLEOTIDE SEQUENCE [LARGE SCALE GENOMIC DNA]</scope>
    <source>
        <strain evidence="1 2">A5</strain>
    </source>
</reference>